<evidence type="ECO:0000313" key="6">
    <source>
        <dbReference type="Proteomes" id="UP000177885"/>
    </source>
</evidence>
<keyword evidence="1" id="KW-0805">Transcription regulation</keyword>
<dbReference type="GO" id="GO:0006355">
    <property type="term" value="P:regulation of DNA-templated transcription"/>
    <property type="evidence" value="ECO:0007669"/>
    <property type="project" value="InterPro"/>
</dbReference>
<name>A0A1F7TLG7_9BACT</name>
<evidence type="ECO:0000313" key="5">
    <source>
        <dbReference type="EMBL" id="OGL66815.1"/>
    </source>
</evidence>
<dbReference type="PROSITE" id="PS50043">
    <property type="entry name" value="HTH_LUXR_2"/>
    <property type="match status" value="1"/>
</dbReference>
<sequence length="203" mass="22339">MADLGEIFSRTSDAVFAIDGACRIVYRNEIFADLFQCPASEGSGRACYEVVCGRTLDGQVFCSPDCPVGKSLTNDHPVENFDLIISPAHGDSVWVSVGSFPLPKTFHRAVAVFLIRPINVMHALNRLAHGGPFKENGETAHRLTPRERQILKLLAEGHGTKELADVLHISHITARNHIHNIFEKLDVHSRAGAVSFAYRNSLL</sequence>
<protein>
    <recommendedName>
        <fullName evidence="4">HTH luxR-type domain-containing protein</fullName>
    </recommendedName>
</protein>
<proteinExistence type="predicted"/>
<dbReference type="AlphaFoldDB" id="A0A1F7TLG7"/>
<comment type="caution">
    <text evidence="5">The sequence shown here is derived from an EMBL/GenBank/DDBJ whole genome shotgun (WGS) entry which is preliminary data.</text>
</comment>
<dbReference type="Proteomes" id="UP000177885">
    <property type="component" value="Unassembled WGS sequence"/>
</dbReference>
<dbReference type="Pfam" id="PF00196">
    <property type="entry name" value="GerE"/>
    <property type="match status" value="1"/>
</dbReference>
<dbReference type="PRINTS" id="PR00038">
    <property type="entry name" value="HTHLUXR"/>
</dbReference>
<evidence type="ECO:0000259" key="4">
    <source>
        <dbReference type="PROSITE" id="PS50043"/>
    </source>
</evidence>
<dbReference type="SMART" id="SM00421">
    <property type="entry name" value="HTH_LUXR"/>
    <property type="match status" value="1"/>
</dbReference>
<dbReference type="PANTHER" id="PTHR44688">
    <property type="entry name" value="DNA-BINDING TRANSCRIPTIONAL ACTIVATOR DEVR_DOSR"/>
    <property type="match status" value="1"/>
</dbReference>
<dbReference type="InterPro" id="IPR035965">
    <property type="entry name" value="PAS-like_dom_sf"/>
</dbReference>
<dbReference type="STRING" id="1802385.A2856_03575"/>
<dbReference type="EMBL" id="MGDT01000005">
    <property type="protein sequence ID" value="OGL66815.1"/>
    <property type="molecule type" value="Genomic_DNA"/>
</dbReference>
<gene>
    <name evidence="5" type="ORF">A2856_03575</name>
</gene>
<organism evidence="5 6">
    <name type="scientific">Candidatus Uhrbacteria bacterium RIFCSPHIGHO2_01_FULL_63_20</name>
    <dbReference type="NCBI Taxonomy" id="1802385"/>
    <lineage>
        <taxon>Bacteria</taxon>
        <taxon>Candidatus Uhriibacteriota</taxon>
    </lineage>
</organism>
<reference evidence="5 6" key="1">
    <citation type="journal article" date="2016" name="Nat. Commun.">
        <title>Thousands of microbial genomes shed light on interconnected biogeochemical processes in an aquifer system.</title>
        <authorList>
            <person name="Anantharaman K."/>
            <person name="Brown C.T."/>
            <person name="Hug L.A."/>
            <person name="Sharon I."/>
            <person name="Castelle C.J."/>
            <person name="Probst A.J."/>
            <person name="Thomas B.C."/>
            <person name="Singh A."/>
            <person name="Wilkins M.J."/>
            <person name="Karaoz U."/>
            <person name="Brodie E.L."/>
            <person name="Williams K.H."/>
            <person name="Hubbard S.S."/>
            <person name="Banfield J.F."/>
        </authorList>
    </citation>
    <scope>NUCLEOTIDE SEQUENCE [LARGE SCALE GENOMIC DNA]</scope>
</reference>
<dbReference type="CDD" id="cd06170">
    <property type="entry name" value="LuxR_C_like"/>
    <property type="match status" value="1"/>
</dbReference>
<feature type="domain" description="HTH luxR-type" evidence="4">
    <location>
        <begin position="136"/>
        <end position="201"/>
    </location>
</feature>
<dbReference type="PANTHER" id="PTHR44688:SF16">
    <property type="entry name" value="DNA-BINDING TRANSCRIPTIONAL ACTIVATOR DEVR_DOSR"/>
    <property type="match status" value="1"/>
</dbReference>
<dbReference type="GO" id="GO:0003677">
    <property type="term" value="F:DNA binding"/>
    <property type="evidence" value="ECO:0007669"/>
    <property type="project" value="UniProtKB-KW"/>
</dbReference>
<dbReference type="SUPFAM" id="SSF55785">
    <property type="entry name" value="PYP-like sensor domain (PAS domain)"/>
    <property type="match status" value="1"/>
</dbReference>
<dbReference type="InterPro" id="IPR000792">
    <property type="entry name" value="Tscrpt_reg_LuxR_C"/>
</dbReference>
<dbReference type="Gene3D" id="3.30.450.20">
    <property type="entry name" value="PAS domain"/>
    <property type="match status" value="1"/>
</dbReference>
<evidence type="ECO:0000256" key="3">
    <source>
        <dbReference type="ARBA" id="ARBA00023163"/>
    </source>
</evidence>
<keyword evidence="3" id="KW-0804">Transcription</keyword>
<dbReference type="InterPro" id="IPR016032">
    <property type="entry name" value="Sig_transdc_resp-reg_C-effctor"/>
</dbReference>
<dbReference type="Gene3D" id="1.10.10.10">
    <property type="entry name" value="Winged helix-like DNA-binding domain superfamily/Winged helix DNA-binding domain"/>
    <property type="match status" value="1"/>
</dbReference>
<evidence type="ECO:0000256" key="2">
    <source>
        <dbReference type="ARBA" id="ARBA00023125"/>
    </source>
</evidence>
<dbReference type="InterPro" id="IPR036388">
    <property type="entry name" value="WH-like_DNA-bd_sf"/>
</dbReference>
<keyword evidence="2" id="KW-0238">DNA-binding</keyword>
<evidence type="ECO:0000256" key="1">
    <source>
        <dbReference type="ARBA" id="ARBA00023015"/>
    </source>
</evidence>
<dbReference type="SUPFAM" id="SSF46894">
    <property type="entry name" value="C-terminal effector domain of the bipartite response regulators"/>
    <property type="match status" value="1"/>
</dbReference>
<accession>A0A1F7TLG7</accession>